<keyword evidence="7" id="KW-0804">Transcription</keyword>
<feature type="domain" description="START" evidence="14">
    <location>
        <begin position="207"/>
        <end position="449"/>
    </location>
</feature>
<dbReference type="GO" id="GO:0003677">
    <property type="term" value="F:DNA binding"/>
    <property type="evidence" value="ECO:0007669"/>
    <property type="project" value="UniProtKB-UniRule"/>
</dbReference>
<dbReference type="SMART" id="SM00234">
    <property type="entry name" value="START"/>
    <property type="match status" value="1"/>
</dbReference>
<dbReference type="FunFam" id="1.10.10.60:FF:000229">
    <property type="entry name" value="Homeobox-leucine zipper protein HDG1"/>
    <property type="match status" value="1"/>
</dbReference>
<dbReference type="Gene3D" id="1.10.10.60">
    <property type="entry name" value="Homeodomain-like"/>
    <property type="match status" value="1"/>
</dbReference>
<proteinExistence type="inferred from homology"/>
<feature type="coiled-coil region" evidence="11">
    <location>
        <begin position="100"/>
        <end position="127"/>
    </location>
</feature>
<feature type="DNA-binding region" description="Homeobox" evidence="9">
    <location>
        <begin position="43"/>
        <end position="102"/>
    </location>
</feature>
<dbReference type="Gene3D" id="3.30.530.20">
    <property type="match status" value="1"/>
</dbReference>
<evidence type="ECO:0000256" key="1">
    <source>
        <dbReference type="ARBA" id="ARBA00004123"/>
    </source>
</evidence>
<dbReference type="SUPFAM" id="SSF55961">
    <property type="entry name" value="Bet v1-like"/>
    <property type="match status" value="2"/>
</dbReference>
<evidence type="ECO:0000256" key="2">
    <source>
        <dbReference type="ARBA" id="ARBA00006789"/>
    </source>
</evidence>
<dbReference type="PANTHER" id="PTHR45654">
    <property type="entry name" value="HOMEOBOX-LEUCINE ZIPPER PROTEIN MERISTEM L1"/>
    <property type="match status" value="1"/>
</dbReference>
<dbReference type="SUPFAM" id="SSF46689">
    <property type="entry name" value="Homeodomain-like"/>
    <property type="match status" value="1"/>
</dbReference>
<dbReference type="Pfam" id="PF01852">
    <property type="entry name" value="START"/>
    <property type="match status" value="1"/>
</dbReference>
<evidence type="ECO:0000259" key="14">
    <source>
        <dbReference type="PROSITE" id="PS50848"/>
    </source>
</evidence>
<dbReference type="SMART" id="SM00389">
    <property type="entry name" value="HOX"/>
    <property type="match status" value="1"/>
</dbReference>
<evidence type="ECO:0000256" key="8">
    <source>
        <dbReference type="ARBA" id="ARBA00023242"/>
    </source>
</evidence>
<dbReference type="InterPro" id="IPR042160">
    <property type="entry name" value="HD-Zip_IV"/>
</dbReference>
<evidence type="ECO:0000256" key="5">
    <source>
        <dbReference type="ARBA" id="ARBA00023125"/>
    </source>
</evidence>
<dbReference type="GO" id="GO:0008289">
    <property type="term" value="F:lipid binding"/>
    <property type="evidence" value="ECO:0007669"/>
    <property type="project" value="InterPro"/>
</dbReference>
<evidence type="ECO:0000259" key="13">
    <source>
        <dbReference type="PROSITE" id="PS50071"/>
    </source>
</evidence>
<evidence type="ECO:0000256" key="12">
    <source>
        <dbReference type="SAM" id="MobiDB-lite"/>
    </source>
</evidence>
<dbReference type="PROSITE" id="PS50071">
    <property type="entry name" value="HOMEOBOX_2"/>
    <property type="match status" value="1"/>
</dbReference>
<feature type="domain" description="Homeobox" evidence="13">
    <location>
        <begin position="41"/>
        <end position="101"/>
    </location>
</feature>
<evidence type="ECO:0000256" key="10">
    <source>
        <dbReference type="RuleBase" id="RU000682"/>
    </source>
</evidence>
<dbReference type="InterPro" id="IPR002913">
    <property type="entry name" value="START_lipid-bd_dom"/>
</dbReference>
<comment type="subcellular location">
    <subcellularLocation>
        <location evidence="1 9 10">Nucleus</location>
    </subcellularLocation>
</comment>
<dbReference type="CDD" id="cd00086">
    <property type="entry name" value="homeodomain"/>
    <property type="match status" value="1"/>
</dbReference>
<dbReference type="EMBL" id="LR862139">
    <property type="protein sequence ID" value="CAD1819252.1"/>
    <property type="molecule type" value="Genomic_DNA"/>
</dbReference>
<accession>A0A6V7NKZ6</accession>
<name>A0A6V7NKZ6_ANACO</name>
<sequence length="763" mass="84407">MSESRQSLSMEDQQDLLLHLEPKDENQTPLQEEGDLNSNSTSKRRRYNRHTAHQIQTLEAFFKENPHPDEKQRRELGLELGLEPLQVKFWFQNKRTQTKNHHEKQENYRLKEENETLKAENTSLKEALSSAFCPSCGDPRALSLEEHKLRVENATLRDEIKRVIAITSKYVGGPSVMYQMLSSPLPSIQSMDGGVGRPEVWQGMTVGDSARPAIAQLAIDAMTELINMAQLEEPLWLRSPDGTNVILNEEEYAQHLSRGVGPRIDGLKTEATRATAVVALDCRQLIDIFMNANCYKSFFSSIVSTASTVEAFPAEVQGSDDKTLQLMKAEFQFPSPLVPKRECVFLRYCKQHGEGLWAVVDVSFDGHGYSEIINTDGRDYTKTTCRRRPSGCIIQAMQDGSSKVVWVEHVEVDDGGVHEMYKPFVNSGLAFGASQWIATIDRHVMAINNSIFEYNGDDPKSRSFEYKYAFSKSKFSFLSLEIFNMHAQLFATVALILHDEKFSILQLYIAVDPNGGKNLLKQAENMMKSFCGAISGSPEHEWTVEAGIGTEEEPAAKVMSKTINNNGDQDPNNPTGVALSACISFWLAVPMRRVFEFLRSETSRHEWDAFYDGSEIQVAEVTNCQGRQNCVSILRTGGSASGDENNKMILQQSCYNTSGSFVIYAPIDATALNMVLSGADPTSAIALLPSGFAIHPDMKSGAENGMACDGENGGSLLTVVFQIIADRSGPEPGLPAGSVSTVRNLVSGTCERIRAALSGDNGQ</sequence>
<evidence type="ECO:0000256" key="7">
    <source>
        <dbReference type="ARBA" id="ARBA00023163"/>
    </source>
</evidence>
<evidence type="ECO:0000313" key="15">
    <source>
        <dbReference type="EMBL" id="CAD1819252.1"/>
    </source>
</evidence>
<reference evidence="15" key="1">
    <citation type="submission" date="2020-07" db="EMBL/GenBank/DDBJ databases">
        <authorList>
            <person name="Lin J."/>
        </authorList>
    </citation>
    <scope>NUCLEOTIDE SEQUENCE</scope>
</reference>
<protein>
    <submittedName>
        <fullName evidence="15">Uncharacterized protein</fullName>
    </submittedName>
</protein>
<evidence type="ECO:0000256" key="4">
    <source>
        <dbReference type="ARBA" id="ARBA00023054"/>
    </source>
</evidence>
<keyword evidence="6 9" id="KW-0371">Homeobox</keyword>
<feature type="region of interest" description="Disordered" evidence="12">
    <location>
        <begin position="1"/>
        <end position="48"/>
    </location>
</feature>
<dbReference type="InterPro" id="IPR023393">
    <property type="entry name" value="START-like_dom_sf"/>
</dbReference>
<evidence type="ECO:0000256" key="11">
    <source>
        <dbReference type="SAM" id="Coils"/>
    </source>
</evidence>
<dbReference type="AlphaFoldDB" id="A0A6V7NKZ6"/>
<evidence type="ECO:0000256" key="6">
    <source>
        <dbReference type="ARBA" id="ARBA00023155"/>
    </source>
</evidence>
<keyword evidence="5 9" id="KW-0238">DNA-binding</keyword>
<gene>
    <name evidence="15" type="ORF">CB5_LOCUS2463</name>
</gene>
<dbReference type="Pfam" id="PF25797">
    <property type="entry name" value="PDF2_C"/>
    <property type="match status" value="1"/>
</dbReference>
<evidence type="ECO:0000256" key="3">
    <source>
        <dbReference type="ARBA" id="ARBA00023015"/>
    </source>
</evidence>
<dbReference type="PANTHER" id="PTHR45654:SF77">
    <property type="entry name" value="HOMEOBOX-LEUCINE ZIPPER PROTEIN MERISTEM L1"/>
    <property type="match status" value="1"/>
</dbReference>
<dbReference type="InterPro" id="IPR001356">
    <property type="entry name" value="HD"/>
</dbReference>
<keyword evidence="8 9" id="KW-0539">Nucleus</keyword>
<dbReference type="InterPro" id="IPR057993">
    <property type="entry name" value="HD-Zip_IV_C"/>
</dbReference>
<evidence type="ECO:0000256" key="9">
    <source>
        <dbReference type="PROSITE-ProRule" id="PRU00108"/>
    </source>
</evidence>
<dbReference type="GO" id="GO:0005634">
    <property type="term" value="C:nucleus"/>
    <property type="evidence" value="ECO:0007669"/>
    <property type="project" value="UniProtKB-SubCell"/>
</dbReference>
<dbReference type="Pfam" id="PF00046">
    <property type="entry name" value="Homeodomain"/>
    <property type="match status" value="1"/>
</dbReference>
<feature type="compositionally biased region" description="Polar residues" evidence="12">
    <location>
        <begin position="1"/>
        <end position="11"/>
    </location>
</feature>
<keyword evidence="3" id="KW-0805">Transcription regulation</keyword>
<dbReference type="InterPro" id="IPR009057">
    <property type="entry name" value="Homeodomain-like_sf"/>
</dbReference>
<comment type="similarity">
    <text evidence="2">Belongs to the HD-ZIP homeobox family. Class IV subfamily.</text>
</comment>
<organism evidence="15">
    <name type="scientific">Ananas comosus var. bracteatus</name>
    <name type="common">red pineapple</name>
    <dbReference type="NCBI Taxonomy" id="296719"/>
    <lineage>
        <taxon>Eukaryota</taxon>
        <taxon>Viridiplantae</taxon>
        <taxon>Streptophyta</taxon>
        <taxon>Embryophyta</taxon>
        <taxon>Tracheophyta</taxon>
        <taxon>Spermatophyta</taxon>
        <taxon>Magnoliopsida</taxon>
        <taxon>Liliopsida</taxon>
        <taxon>Poales</taxon>
        <taxon>Bromeliaceae</taxon>
        <taxon>Bromelioideae</taxon>
        <taxon>Ananas</taxon>
    </lineage>
</organism>
<keyword evidence="4 11" id="KW-0175">Coiled coil</keyword>
<dbReference type="CDD" id="cd08875">
    <property type="entry name" value="START_ArGLABRA2_like"/>
    <property type="match status" value="1"/>
</dbReference>
<dbReference type="PROSITE" id="PS50848">
    <property type="entry name" value="START"/>
    <property type="match status" value="1"/>
</dbReference>